<keyword evidence="2" id="KW-0645">Protease</keyword>
<dbReference type="STRING" id="570519.SAMN04488116_0737"/>
<protein>
    <recommendedName>
        <fullName evidence="7">DUF1704 domain-containing protein</fullName>
    </recommendedName>
</protein>
<dbReference type="InterPro" id="IPR012548">
    <property type="entry name" value="MATCAP"/>
</dbReference>
<dbReference type="OrthoDB" id="9785840at2"/>
<sequence>MIGAQETKELQQEYGHLFEIDANLDRLVRRIELLGYINPLNIEKEKQRFYASKFTAEPNFKYPKLKFDPYKLHRLFFSQRLERIQDDQIRQLYQRVIYHYSNMIQCIETIGKQKNFYYNSLRVYGTPTERDVQNARYILHFEDEPLSSDMEKVFSPEEARAYFEDFSQRYSFPLNIKYSTHIAAEAMVSNSSQSLLIRRNIKFSKNQLLTLANHEIGIHLVTTFNGLLQPLKIFSNGLPKNVETQEGLAVFSEYMGGALTLKRLKELSYRVLAADSLIKGYSFADTFDLIHGQYKLNKDEAFAITLRAHRGGGFTKDRLYLSGLRKIYKRYQKEESLDVLLSGKVALEDEEIIRYLRSLGLAQPITHQSLSFSQKLNTNKTLDFILNNLK</sequence>
<dbReference type="EMBL" id="FQWL01000001">
    <property type="protein sequence ID" value="SHG28212.1"/>
    <property type="molecule type" value="Genomic_DNA"/>
</dbReference>
<dbReference type="RefSeq" id="WP_073176525.1">
    <property type="nucleotide sequence ID" value="NZ_FQWL01000001.1"/>
</dbReference>
<evidence type="ECO:0000256" key="1">
    <source>
        <dbReference type="ARBA" id="ARBA00001947"/>
    </source>
</evidence>
<dbReference type="SMART" id="SM01154">
    <property type="entry name" value="DUF1704"/>
    <property type="match status" value="1"/>
</dbReference>
<dbReference type="GO" id="GO:0080164">
    <property type="term" value="P:regulation of nitric oxide metabolic process"/>
    <property type="evidence" value="ECO:0007669"/>
    <property type="project" value="TreeGrafter"/>
</dbReference>
<name>A0A1M5IIS9_9FLAO</name>
<dbReference type="Proteomes" id="UP000184532">
    <property type="component" value="Unassembled WGS sequence"/>
</dbReference>
<gene>
    <name evidence="5" type="ORF">SAMN04488116_0737</name>
</gene>
<evidence type="ECO:0000256" key="3">
    <source>
        <dbReference type="ARBA" id="ARBA00022801"/>
    </source>
</evidence>
<keyword evidence="3" id="KW-0378">Hydrolase</keyword>
<dbReference type="Pfam" id="PF08014">
    <property type="entry name" value="MATCAP"/>
    <property type="match status" value="1"/>
</dbReference>
<dbReference type="GO" id="GO:0008237">
    <property type="term" value="F:metallopeptidase activity"/>
    <property type="evidence" value="ECO:0007669"/>
    <property type="project" value="UniProtKB-KW"/>
</dbReference>
<keyword evidence="4" id="KW-0482">Metalloprotease</keyword>
<evidence type="ECO:0008006" key="7">
    <source>
        <dbReference type="Google" id="ProtNLM"/>
    </source>
</evidence>
<evidence type="ECO:0000256" key="2">
    <source>
        <dbReference type="ARBA" id="ARBA00022670"/>
    </source>
</evidence>
<accession>A0A1M5IIS9</accession>
<proteinExistence type="predicted"/>
<keyword evidence="6" id="KW-1185">Reference proteome</keyword>
<dbReference type="GO" id="GO:0006508">
    <property type="term" value="P:proteolysis"/>
    <property type="evidence" value="ECO:0007669"/>
    <property type="project" value="UniProtKB-KW"/>
</dbReference>
<evidence type="ECO:0000313" key="6">
    <source>
        <dbReference type="Proteomes" id="UP000184532"/>
    </source>
</evidence>
<dbReference type="AlphaFoldDB" id="A0A1M5IIS9"/>
<evidence type="ECO:0000313" key="5">
    <source>
        <dbReference type="EMBL" id="SHG28212.1"/>
    </source>
</evidence>
<dbReference type="PANTHER" id="PTHR31817">
    <property type="match status" value="1"/>
</dbReference>
<comment type="cofactor">
    <cofactor evidence="1">
        <name>Zn(2+)</name>
        <dbReference type="ChEBI" id="CHEBI:29105"/>
    </cofactor>
</comment>
<reference evidence="6" key="1">
    <citation type="submission" date="2016-11" db="EMBL/GenBank/DDBJ databases">
        <authorList>
            <person name="Varghese N."/>
            <person name="Submissions S."/>
        </authorList>
    </citation>
    <scope>NUCLEOTIDE SEQUENCE [LARGE SCALE GENOMIC DNA]</scope>
    <source>
        <strain evidence="6">DSM 22638</strain>
    </source>
</reference>
<evidence type="ECO:0000256" key="4">
    <source>
        <dbReference type="ARBA" id="ARBA00023049"/>
    </source>
</evidence>
<dbReference type="PANTHER" id="PTHR31817:SF0">
    <property type="entry name" value="CHROMOSOME UNDETERMINED SCAFFOLD_67, WHOLE GENOME SHOTGUN SEQUENCE"/>
    <property type="match status" value="1"/>
</dbReference>
<organism evidence="5 6">
    <name type="scientific">Flagellimonas flava</name>
    <dbReference type="NCBI Taxonomy" id="570519"/>
    <lineage>
        <taxon>Bacteria</taxon>
        <taxon>Pseudomonadati</taxon>
        <taxon>Bacteroidota</taxon>
        <taxon>Flavobacteriia</taxon>
        <taxon>Flavobacteriales</taxon>
        <taxon>Flavobacteriaceae</taxon>
        <taxon>Flagellimonas</taxon>
    </lineage>
</organism>